<sequence length="399" mass="45650">MKINILILKGQSMYNVLRHASDQIADGFTELGCNVTILDLTLEKDCEQISVSLLSTFHIVFSFQALLFSECIKNTNAPIISYNKNVTFFGHIVDHPIYHLHRLTTAHSDNMHIACIDYSHIEFINAYLPNVKHTTFLSHGGFTSHADTPFKKRDIDIFFPSSYVPPSVIYDEIKSLPDVYKNIANDLIETMLINPMLTLQEALKDYLTKIHFTYSNDEFVELMELYNVIDRYIRAYTRDQIITCLLDHEIKVTVCGNGWEDSEYTNSDFLSIATIPDKDITNVINLMSRSKIVLNHVPTLQEGFHERIFTSMLNGAICLTNDFPIINKDFKNMSNIILYNINLDNSCIDNIKSVLNDNCLGSQIALNGYKIAQKSHSWAHNAEKILDYYYNINFGTISI</sequence>
<reference evidence="2 3" key="1">
    <citation type="journal article" date="2016" name="Int. J. Syst. Evol. Microbiol.">
        <title>Descriptions of Anaerotaenia torta gen. nov., sp. nov. and Anaerocolumna cellulosilytica gen. nov., sp. nov. isolated from a methanogenic reactor of cattle waste.</title>
        <authorList>
            <person name="Uek A."/>
            <person name="Ohtaki Y."/>
            <person name="Kaku N."/>
            <person name="Ueki K."/>
        </authorList>
    </citation>
    <scope>NUCLEOTIDE SEQUENCE [LARGE SCALE GENOMIC DNA]</scope>
    <source>
        <strain evidence="2 3">SN021</strain>
    </source>
</reference>
<evidence type="ECO:0000313" key="2">
    <source>
        <dbReference type="EMBL" id="BCJ92949.1"/>
    </source>
</evidence>
<gene>
    <name evidence="2" type="ORF">acsn021_05180</name>
</gene>
<dbReference type="AlphaFoldDB" id="A0A6S6QV47"/>
<evidence type="ECO:0000313" key="3">
    <source>
        <dbReference type="Proteomes" id="UP000515561"/>
    </source>
</evidence>
<evidence type="ECO:0000259" key="1">
    <source>
        <dbReference type="Pfam" id="PF13524"/>
    </source>
</evidence>
<dbReference type="SUPFAM" id="SSF53756">
    <property type="entry name" value="UDP-Glycosyltransferase/glycogen phosphorylase"/>
    <property type="match status" value="1"/>
</dbReference>
<name>A0A6S6QV47_9FIRM</name>
<dbReference type="RefSeq" id="WP_184092631.1">
    <property type="nucleotide sequence ID" value="NZ_AP023367.1"/>
</dbReference>
<dbReference type="KEGG" id="acel:acsn021_05180"/>
<dbReference type="Gene3D" id="3.40.50.2000">
    <property type="entry name" value="Glycogen Phosphorylase B"/>
    <property type="match status" value="1"/>
</dbReference>
<proteinExistence type="predicted"/>
<dbReference type="Proteomes" id="UP000515561">
    <property type="component" value="Chromosome"/>
</dbReference>
<keyword evidence="3" id="KW-1185">Reference proteome</keyword>
<accession>A0A6S6QV47</accession>
<feature type="domain" description="Spore protein YkvP/CgeB glycosyl transferase-like" evidence="1">
    <location>
        <begin position="248"/>
        <end position="387"/>
    </location>
</feature>
<dbReference type="EMBL" id="AP023367">
    <property type="protein sequence ID" value="BCJ92949.1"/>
    <property type="molecule type" value="Genomic_DNA"/>
</dbReference>
<protein>
    <recommendedName>
        <fullName evidence="1">Spore protein YkvP/CgeB glycosyl transferase-like domain-containing protein</fullName>
    </recommendedName>
</protein>
<organism evidence="2 3">
    <name type="scientific">Anaerocolumna cellulosilytica</name>
    <dbReference type="NCBI Taxonomy" id="433286"/>
    <lineage>
        <taxon>Bacteria</taxon>
        <taxon>Bacillati</taxon>
        <taxon>Bacillota</taxon>
        <taxon>Clostridia</taxon>
        <taxon>Lachnospirales</taxon>
        <taxon>Lachnospiraceae</taxon>
        <taxon>Anaerocolumna</taxon>
    </lineage>
</organism>
<dbReference type="Pfam" id="PF13524">
    <property type="entry name" value="Glyco_trans_1_2"/>
    <property type="match status" value="1"/>
</dbReference>
<dbReference type="InterPro" id="IPR055259">
    <property type="entry name" value="YkvP/CgeB_Glyco_trans-like"/>
</dbReference>